<dbReference type="PROSITE" id="PS50932">
    <property type="entry name" value="HTH_LACI_2"/>
    <property type="match status" value="1"/>
</dbReference>
<dbReference type="AlphaFoldDB" id="A0A2D0NGR2"/>
<feature type="domain" description="HTH lacI-type" evidence="4">
    <location>
        <begin position="6"/>
        <end position="60"/>
    </location>
</feature>
<dbReference type="SUPFAM" id="SSF47413">
    <property type="entry name" value="lambda repressor-like DNA-binding domains"/>
    <property type="match status" value="1"/>
</dbReference>
<keyword evidence="2" id="KW-0238">DNA-binding</keyword>
<evidence type="ECO:0000313" key="5">
    <source>
        <dbReference type="EMBL" id="PHN07681.1"/>
    </source>
</evidence>
<dbReference type="Gene3D" id="3.40.50.2300">
    <property type="match status" value="2"/>
</dbReference>
<reference evidence="5 6" key="1">
    <citation type="submission" date="2017-10" db="EMBL/GenBank/DDBJ databases">
        <title>The draft genome sequence of Lewinella nigricans NBRC 102662.</title>
        <authorList>
            <person name="Wang K."/>
        </authorList>
    </citation>
    <scope>NUCLEOTIDE SEQUENCE [LARGE SCALE GENOMIC DNA]</scope>
    <source>
        <strain evidence="5 6">NBRC 102662</strain>
    </source>
</reference>
<dbReference type="OrthoDB" id="867148at2"/>
<keyword evidence="6" id="KW-1185">Reference proteome</keyword>
<dbReference type="Proteomes" id="UP000223913">
    <property type="component" value="Unassembled WGS sequence"/>
</dbReference>
<dbReference type="PANTHER" id="PTHR30146:SF109">
    <property type="entry name" value="HTH-TYPE TRANSCRIPTIONAL REGULATOR GALS"/>
    <property type="match status" value="1"/>
</dbReference>
<dbReference type="InterPro" id="IPR010982">
    <property type="entry name" value="Lambda_DNA-bd_dom_sf"/>
</dbReference>
<evidence type="ECO:0000256" key="2">
    <source>
        <dbReference type="ARBA" id="ARBA00023125"/>
    </source>
</evidence>
<evidence type="ECO:0000259" key="4">
    <source>
        <dbReference type="PROSITE" id="PS50932"/>
    </source>
</evidence>
<name>A0A2D0NGR2_FLAN2</name>
<accession>A0A2D0NGR2</accession>
<organism evidence="5 6">
    <name type="scientific">Flavilitoribacter nigricans (strain ATCC 23147 / DSM 23189 / NBRC 102662 / NCIMB 1420 / SS-2)</name>
    <name type="common">Lewinella nigricans</name>
    <dbReference type="NCBI Taxonomy" id="1122177"/>
    <lineage>
        <taxon>Bacteria</taxon>
        <taxon>Pseudomonadati</taxon>
        <taxon>Bacteroidota</taxon>
        <taxon>Saprospiria</taxon>
        <taxon>Saprospirales</taxon>
        <taxon>Lewinellaceae</taxon>
        <taxon>Flavilitoribacter</taxon>
    </lineage>
</organism>
<gene>
    <name evidence="5" type="ORF">CRP01_06160</name>
</gene>
<comment type="caution">
    <text evidence="5">The sequence shown here is derived from an EMBL/GenBank/DDBJ whole genome shotgun (WGS) entry which is preliminary data.</text>
</comment>
<dbReference type="InterPro" id="IPR028082">
    <property type="entry name" value="Peripla_BP_I"/>
</dbReference>
<protein>
    <submittedName>
        <fullName evidence="5">LacI family transcriptional regulator</fullName>
    </submittedName>
</protein>
<keyword evidence="1" id="KW-0805">Transcription regulation</keyword>
<dbReference type="Gene3D" id="1.10.260.40">
    <property type="entry name" value="lambda repressor-like DNA-binding domains"/>
    <property type="match status" value="1"/>
</dbReference>
<proteinExistence type="predicted"/>
<dbReference type="CDD" id="cd06267">
    <property type="entry name" value="PBP1_LacI_sugar_binding-like"/>
    <property type="match status" value="1"/>
</dbReference>
<evidence type="ECO:0000313" key="6">
    <source>
        <dbReference type="Proteomes" id="UP000223913"/>
    </source>
</evidence>
<dbReference type="CDD" id="cd01392">
    <property type="entry name" value="HTH_LacI"/>
    <property type="match status" value="1"/>
</dbReference>
<dbReference type="GO" id="GO:0003700">
    <property type="term" value="F:DNA-binding transcription factor activity"/>
    <property type="evidence" value="ECO:0007669"/>
    <property type="project" value="TreeGrafter"/>
</dbReference>
<dbReference type="InterPro" id="IPR000843">
    <property type="entry name" value="HTH_LacI"/>
</dbReference>
<keyword evidence="3" id="KW-0804">Transcription</keyword>
<dbReference type="RefSeq" id="WP_099149128.1">
    <property type="nucleotide sequence ID" value="NZ_PDUD01000009.1"/>
</dbReference>
<dbReference type="SUPFAM" id="SSF53822">
    <property type="entry name" value="Periplasmic binding protein-like I"/>
    <property type="match status" value="1"/>
</dbReference>
<dbReference type="GO" id="GO:0000976">
    <property type="term" value="F:transcription cis-regulatory region binding"/>
    <property type="evidence" value="ECO:0007669"/>
    <property type="project" value="TreeGrafter"/>
</dbReference>
<dbReference type="InterPro" id="IPR001761">
    <property type="entry name" value="Peripla_BP/Lac1_sug-bd_dom"/>
</dbReference>
<evidence type="ECO:0000256" key="3">
    <source>
        <dbReference type="ARBA" id="ARBA00023163"/>
    </source>
</evidence>
<dbReference type="EMBL" id="PDUD01000009">
    <property type="protein sequence ID" value="PHN07681.1"/>
    <property type="molecule type" value="Genomic_DNA"/>
</dbReference>
<evidence type="ECO:0000256" key="1">
    <source>
        <dbReference type="ARBA" id="ARBA00023015"/>
    </source>
</evidence>
<dbReference type="SMART" id="SM00354">
    <property type="entry name" value="HTH_LACI"/>
    <property type="match status" value="1"/>
</dbReference>
<dbReference type="Pfam" id="PF00532">
    <property type="entry name" value="Peripla_BP_1"/>
    <property type="match status" value="1"/>
</dbReference>
<sequence length="337" mass="37128">MGKYKTTIRDIAKELNITASTVSRALNKHPGISDATRKAVEATAKRLHYRPNHIAAALRSGKSYIIGVLVPSADKSIFPSVIRGIEDEVNKDGYSVIVGQTYENPDREVKVIETLLKTRVDGIVVSLAKGTNAYQHLRRIQAEGIPLVLFDNTVSDLGASIVKTDDFLGAYTATEHLIERGRKRIVHLIGPRTSEIYRERLRGYMLALSKYEIEMDPDLMIDCPSDVQAGQEVVKGLLDRGVTFDAIFSSSDYAALGALQQLKMSGKKVPEEVAIVGFGNAPFTSYLDPAITTVDQNGLQMGQCAARVFLEQINKGEDYIVRKHILQPQLIIRSSSP</sequence>
<dbReference type="PANTHER" id="PTHR30146">
    <property type="entry name" value="LACI-RELATED TRANSCRIPTIONAL REPRESSOR"/>
    <property type="match status" value="1"/>
</dbReference>
<dbReference type="Pfam" id="PF00356">
    <property type="entry name" value="LacI"/>
    <property type="match status" value="1"/>
</dbReference>